<proteinExistence type="predicted"/>
<accession>B6W3T2</accession>
<sequence length="46" mass="5570">MFRRFPFCLLDAGLGERLHKKRKYFFFLKSVTSLATQRLMDTKEQN</sequence>
<reference evidence="1 2" key="1">
    <citation type="submission" date="2008-10" db="EMBL/GenBank/DDBJ databases">
        <title>Draft genome sequence of Bacteroides dorei (DSM 17855).</title>
        <authorList>
            <person name="Sudarsanam P."/>
            <person name="Ley R."/>
            <person name="Guruge J."/>
            <person name="Turnbaugh P.J."/>
            <person name="Mahowald M."/>
            <person name="Liep D."/>
            <person name="Gordon J."/>
        </authorList>
    </citation>
    <scope>NUCLEOTIDE SEQUENCE [LARGE SCALE GENOMIC DNA]</scope>
    <source>
        <strain evidence="1 2">DSM 17855</strain>
    </source>
</reference>
<evidence type="ECO:0000313" key="2">
    <source>
        <dbReference type="Proteomes" id="UP000004849"/>
    </source>
</evidence>
<dbReference type="HOGENOM" id="CLU_3180035_0_0_10"/>
<protein>
    <submittedName>
        <fullName evidence="1">Uncharacterized protein</fullName>
    </submittedName>
</protein>
<name>B6W3T2_9BACT</name>
<dbReference type="Proteomes" id="UP000004849">
    <property type="component" value="Unassembled WGS sequence"/>
</dbReference>
<dbReference type="EMBL" id="ABWZ01000075">
    <property type="protein sequence ID" value="EEB23573.1"/>
    <property type="molecule type" value="Genomic_DNA"/>
</dbReference>
<organism evidence="1 2">
    <name type="scientific">Phocaeicola dorei DSM 17855</name>
    <dbReference type="NCBI Taxonomy" id="483217"/>
    <lineage>
        <taxon>Bacteria</taxon>
        <taxon>Pseudomonadati</taxon>
        <taxon>Bacteroidota</taxon>
        <taxon>Bacteroidia</taxon>
        <taxon>Bacteroidales</taxon>
        <taxon>Bacteroidaceae</taxon>
        <taxon>Phocaeicola</taxon>
    </lineage>
</organism>
<reference evidence="1 2" key="2">
    <citation type="submission" date="2008-10" db="EMBL/GenBank/DDBJ databases">
        <authorList>
            <person name="Fulton L."/>
            <person name="Clifton S."/>
            <person name="Fulton B."/>
            <person name="Xu J."/>
            <person name="Minx P."/>
            <person name="Pepin K.H."/>
            <person name="Johnson M."/>
            <person name="Thiruvilangam P."/>
            <person name="Bhonagiri V."/>
            <person name="Nash W.E."/>
            <person name="Mardis E.R."/>
            <person name="Wilson R.K."/>
        </authorList>
    </citation>
    <scope>NUCLEOTIDE SEQUENCE [LARGE SCALE GENOMIC DNA]</scope>
    <source>
        <strain evidence="1 2">DSM 17855</strain>
    </source>
</reference>
<evidence type="ECO:0000313" key="1">
    <source>
        <dbReference type="EMBL" id="EEB23573.1"/>
    </source>
</evidence>
<dbReference type="AlphaFoldDB" id="B6W3T2"/>
<gene>
    <name evidence="1" type="ORF">BACDOR_04026</name>
</gene>